<comment type="caution">
    <text evidence="2">The sequence shown here is derived from an EMBL/GenBank/DDBJ whole genome shotgun (WGS) entry which is preliminary data.</text>
</comment>
<accession>A0A090N9C7</accession>
<evidence type="ECO:0000256" key="1">
    <source>
        <dbReference type="SAM" id="MobiDB-lite"/>
    </source>
</evidence>
<evidence type="ECO:0000313" key="3">
    <source>
        <dbReference type="Proteomes" id="UP000017944"/>
    </source>
</evidence>
<gene>
    <name evidence="2" type="ORF">WRSd3_p00123</name>
</gene>
<sequence>MRAVWRPDGIPPGHRGTECGGAEEKRAGYQSAEVYAGLTQAKCARESVQV</sequence>
<evidence type="ECO:0000313" key="2">
    <source>
        <dbReference type="EMBL" id="ESU75971.1"/>
    </source>
</evidence>
<dbReference type="Proteomes" id="UP000017944">
    <property type="component" value="Unassembled WGS sequence"/>
</dbReference>
<proteinExistence type="predicted"/>
<organism evidence="2 3">
    <name type="scientific">Shigella dysenteriae WRSd3</name>
    <dbReference type="NCBI Taxonomy" id="1401327"/>
    <lineage>
        <taxon>Bacteria</taxon>
        <taxon>Pseudomonadati</taxon>
        <taxon>Pseudomonadota</taxon>
        <taxon>Gammaproteobacteria</taxon>
        <taxon>Enterobacterales</taxon>
        <taxon>Enterobacteriaceae</taxon>
        <taxon>Shigella</taxon>
    </lineage>
</organism>
<protein>
    <submittedName>
        <fullName evidence="2">Transposase</fullName>
    </submittedName>
</protein>
<dbReference type="AlphaFoldDB" id="A0A090N9C7"/>
<name>A0A090N9C7_SHIDY</name>
<feature type="region of interest" description="Disordered" evidence="1">
    <location>
        <begin position="1"/>
        <end position="22"/>
    </location>
</feature>
<geneLocation type="plasmid" evidence="2">
    <name>unnamed</name>
</geneLocation>
<dbReference type="EMBL" id="AXUT01000778">
    <property type="protein sequence ID" value="ESU75971.1"/>
    <property type="molecule type" value="Genomic_DNA"/>
</dbReference>
<keyword evidence="2" id="KW-0614">Plasmid</keyword>
<reference evidence="2 3" key="1">
    <citation type="submission" date="2013-10" db="EMBL/GenBank/DDBJ databases">
        <title>Draft genomes and the virulence plasmids of Sd1617 vaccine constructs: WRSd3 and WRSd5.</title>
        <authorList>
            <person name="Aksomboon Vongsawan A."/>
            <person name="Venkatesan M.M."/>
            <person name="Vaisvil B."/>
            <person name="Emel G."/>
            <person name="Kepatral V."/>
            <person name="Sethabutr O."/>
            <person name="Serichantalergs O."/>
            <person name="Mason C."/>
        </authorList>
    </citation>
    <scope>NUCLEOTIDE SEQUENCE [LARGE SCALE GENOMIC DNA]</scope>
    <source>
        <strain evidence="2 3">WRSd3</strain>
        <plasmid evidence="2">unnamed</plasmid>
    </source>
</reference>